<dbReference type="EMBL" id="AP011532">
    <property type="protein sequence ID" value="BAI60915.1"/>
    <property type="molecule type" value="Genomic_DNA"/>
</dbReference>
<evidence type="ECO:0000256" key="2">
    <source>
        <dbReference type="ARBA" id="ARBA00022475"/>
    </source>
</evidence>
<sequence>MSTIEATRTNFIKRFFSDSLYKNSFYLVANRGLVVLTGFVFWMVATRLYPVDDVGLAVAFVSSSQLIGSFALFGFDSSIIRFFNSYDKSKIFNTAFFVVILLSALGSLAYIAGVKYFSPDLAIIRQPLYATVFLLFTIALSVAAVIAQTFIAFRDAKYSFIQNLLLTLRIPLLVPFVFLGCFGILSSTFIAYLAAYAVVLYFLGRFLKVSPGIDTGFIKMSYKFSFVNYVSNLLFAATFSVLPLIVLNLTTKADVSIYYMGYTVGYFALQIPLALSTSLFVEGVYGESLKKSLKKVGALTFGILTAVVAFFFLFGQPVLGLFGSEYVAAFDLLRLIALSSFLYAGYVFFTIILNMKMRTNYILLLNIIILVLIDGLSYLLLPNFGITGVGYAYIVAFAAVDLFILYLIKKWGWI</sequence>
<dbReference type="GO" id="GO:0005886">
    <property type="term" value="C:plasma membrane"/>
    <property type="evidence" value="ECO:0007669"/>
    <property type="project" value="UniProtKB-SubCell"/>
</dbReference>
<evidence type="ECO:0000256" key="3">
    <source>
        <dbReference type="ARBA" id="ARBA00022692"/>
    </source>
</evidence>
<evidence type="ECO:0000256" key="6">
    <source>
        <dbReference type="SAM" id="Phobius"/>
    </source>
</evidence>
<name>D1YWU3_METPS</name>
<feature type="transmembrane region" description="Helical" evidence="6">
    <location>
        <begin position="361"/>
        <end position="380"/>
    </location>
</feature>
<keyword evidence="5 6" id="KW-0472">Membrane</keyword>
<keyword evidence="8" id="KW-1185">Reference proteome</keyword>
<reference evidence="7 8" key="1">
    <citation type="journal article" date="2007" name="Appl. Environ. Microbiol.">
        <title>Isolation of key methanogens for global methane emission from rice paddy fields: a novel isolate affiliated with the clone cluster rice cluster I.</title>
        <authorList>
            <person name="Sakai S."/>
            <person name="Imachi H."/>
            <person name="Sekiguchi Y."/>
            <person name="Ohashi A."/>
            <person name="Harada H."/>
            <person name="Kamagata Y."/>
        </authorList>
    </citation>
    <scope>NUCLEOTIDE SEQUENCE [LARGE SCALE GENOMIC DNA]</scope>
    <source>
        <strain evidence="8">DSM 17711 / JCM 13418 / NBRC 101707 / SANAE</strain>
    </source>
</reference>
<accession>D1YWU3</accession>
<feature type="transmembrane region" description="Helical" evidence="6">
    <location>
        <begin position="129"/>
        <end position="153"/>
    </location>
</feature>
<keyword evidence="4 6" id="KW-1133">Transmembrane helix</keyword>
<proteinExistence type="predicted"/>
<dbReference type="RefSeq" id="WP_012899594.1">
    <property type="nucleotide sequence ID" value="NC_013665.1"/>
</dbReference>
<dbReference type="PANTHER" id="PTHR30250">
    <property type="entry name" value="PST FAMILY PREDICTED COLANIC ACID TRANSPORTER"/>
    <property type="match status" value="1"/>
</dbReference>
<dbReference type="STRING" id="304371.MCP_0843"/>
<protein>
    <recommendedName>
        <fullName evidence="9">Polysaccharide biosynthesis protein</fullName>
    </recommendedName>
</protein>
<feature type="transmembrane region" description="Helical" evidence="6">
    <location>
        <begin position="24"/>
        <end position="44"/>
    </location>
</feature>
<feature type="transmembrane region" description="Helical" evidence="6">
    <location>
        <begin position="386"/>
        <end position="408"/>
    </location>
</feature>
<evidence type="ECO:0000313" key="8">
    <source>
        <dbReference type="Proteomes" id="UP000001882"/>
    </source>
</evidence>
<dbReference type="OrthoDB" id="101719at2157"/>
<evidence type="ECO:0000313" key="7">
    <source>
        <dbReference type="EMBL" id="BAI60915.1"/>
    </source>
</evidence>
<dbReference type="GeneID" id="8680877"/>
<feature type="transmembrane region" description="Helical" evidence="6">
    <location>
        <begin position="56"/>
        <end position="75"/>
    </location>
</feature>
<feature type="transmembrane region" description="Helical" evidence="6">
    <location>
        <begin position="95"/>
        <end position="117"/>
    </location>
</feature>
<comment type="subcellular location">
    <subcellularLocation>
        <location evidence="1">Cell membrane</location>
        <topology evidence="1">Multi-pass membrane protein</topology>
    </subcellularLocation>
</comment>
<dbReference type="PANTHER" id="PTHR30250:SF11">
    <property type="entry name" value="O-ANTIGEN TRANSPORTER-RELATED"/>
    <property type="match status" value="1"/>
</dbReference>
<dbReference type="Proteomes" id="UP000001882">
    <property type="component" value="Chromosome"/>
</dbReference>
<evidence type="ECO:0000256" key="1">
    <source>
        <dbReference type="ARBA" id="ARBA00004651"/>
    </source>
</evidence>
<evidence type="ECO:0000256" key="5">
    <source>
        <dbReference type="ARBA" id="ARBA00023136"/>
    </source>
</evidence>
<dbReference type="InParanoid" id="D1YWU3"/>
<evidence type="ECO:0000256" key="4">
    <source>
        <dbReference type="ARBA" id="ARBA00022989"/>
    </source>
</evidence>
<feature type="transmembrane region" description="Helical" evidence="6">
    <location>
        <begin position="224"/>
        <end position="247"/>
    </location>
</feature>
<organism evidence="7 8">
    <name type="scientific">Methanocella paludicola (strain DSM 17711 / JCM 13418 / NBRC 101707 / SANAE)</name>
    <dbReference type="NCBI Taxonomy" id="304371"/>
    <lineage>
        <taxon>Archaea</taxon>
        <taxon>Methanobacteriati</taxon>
        <taxon>Methanobacteriota</taxon>
        <taxon>Stenosarchaea group</taxon>
        <taxon>Methanomicrobia</taxon>
        <taxon>Methanocellales</taxon>
        <taxon>Methanocellaceae</taxon>
        <taxon>Methanocella</taxon>
    </lineage>
</organism>
<feature type="transmembrane region" description="Helical" evidence="6">
    <location>
        <begin position="326"/>
        <end position="349"/>
    </location>
</feature>
<keyword evidence="2" id="KW-1003">Cell membrane</keyword>
<dbReference type="AlphaFoldDB" id="D1YWU3"/>
<dbReference type="InterPro" id="IPR050833">
    <property type="entry name" value="Poly_Biosynth_Transport"/>
</dbReference>
<feature type="transmembrane region" description="Helical" evidence="6">
    <location>
        <begin position="259"/>
        <end position="284"/>
    </location>
</feature>
<dbReference type="KEGG" id="mpd:MCP_0843"/>
<feature type="transmembrane region" description="Helical" evidence="6">
    <location>
        <begin position="173"/>
        <end position="203"/>
    </location>
</feature>
<gene>
    <name evidence="7" type="ordered locus">MCP_0843</name>
</gene>
<reference evidence="8" key="3">
    <citation type="journal article" date="2011" name="PLoS ONE">
        <title>Genome sequence of a mesophilic hydrogenotrophic methanogen Methanocella paludicola, the first cultivated representative of the order Methanocellales.</title>
        <authorList>
            <person name="Sakai S."/>
            <person name="Takaki Y."/>
            <person name="Shimamura S."/>
            <person name="Sekine M."/>
            <person name="Tajima T."/>
            <person name="Kosugi H."/>
            <person name="Ichikawa N."/>
            <person name="Tasumi E."/>
            <person name="Hiraki A.T."/>
            <person name="Shimizu A."/>
            <person name="Kato Y."/>
            <person name="Nishiko R."/>
            <person name="Mori K."/>
            <person name="Fujita N."/>
            <person name="Imachi H."/>
            <person name="Takai K."/>
        </authorList>
    </citation>
    <scope>NUCLEOTIDE SEQUENCE [LARGE SCALE GENOMIC DNA]</scope>
    <source>
        <strain evidence="8">DSM 17711 / JCM 13418 / NBRC 101707 / SANAE</strain>
    </source>
</reference>
<reference evidence="7 8" key="2">
    <citation type="journal article" date="2008" name="Int. J. Syst. Evol. Microbiol.">
        <title>Methanocella paludicola gen. nov., sp. nov., a methane-producing archaeon, the first isolate of the lineage 'Rice Cluster I', and proposal of the new archaeal order Methanocellales ord. nov.</title>
        <authorList>
            <person name="Sakai S."/>
            <person name="Imachi H."/>
            <person name="Hanada S."/>
            <person name="Ohashi A."/>
            <person name="Harada H."/>
            <person name="Kamagata Y."/>
        </authorList>
    </citation>
    <scope>NUCLEOTIDE SEQUENCE [LARGE SCALE GENOMIC DNA]</scope>
    <source>
        <strain evidence="8">DSM 17711 / JCM 13418 / NBRC 101707 / SANAE</strain>
    </source>
</reference>
<evidence type="ECO:0008006" key="9">
    <source>
        <dbReference type="Google" id="ProtNLM"/>
    </source>
</evidence>
<keyword evidence="3 6" id="KW-0812">Transmembrane</keyword>
<feature type="transmembrane region" description="Helical" evidence="6">
    <location>
        <begin position="296"/>
        <end position="314"/>
    </location>
</feature>
<dbReference type="eggNOG" id="arCOG02213">
    <property type="taxonomic scope" value="Archaea"/>
</dbReference>